<evidence type="ECO:0000313" key="3">
    <source>
        <dbReference type="EMBL" id="OGL82130.1"/>
    </source>
</evidence>
<dbReference type="SUPFAM" id="SSF53187">
    <property type="entry name" value="Zn-dependent exopeptidases"/>
    <property type="match status" value="1"/>
</dbReference>
<dbReference type="PANTHER" id="PTHR30404:SF0">
    <property type="entry name" value="N-ACETYLMURAMOYL-L-ALANINE AMIDASE AMIC"/>
    <property type="match status" value="1"/>
</dbReference>
<dbReference type="GO" id="GO:0008745">
    <property type="term" value="F:N-acetylmuramoyl-L-alanine amidase activity"/>
    <property type="evidence" value="ECO:0007669"/>
    <property type="project" value="InterPro"/>
</dbReference>
<sequence length="255" mass="28016">MRAFFGIVVVLIVGVAVVSYTAAHRSGSISESVSTTEVEFELFDDINVAVPSRFGDLETWRRPVGPPRVGLQVGHWKREELPDELKRLRERGGGASGGGKAEWEINLAIAEETKEFLEAKGVIVDILPSTIPPAYWADVFIAIHADGNVNSEVSGFKVAAPHRDLTGRAGSLVDTLEAEYARSTGLRLDFNVTRNMRGYYAFNWRRYEHAVHPMTVAAILETGFLTSPVDQRVIVAQPRIAARGIADAVLKFLDV</sequence>
<gene>
    <name evidence="3" type="ORF">A2936_01035</name>
</gene>
<protein>
    <recommendedName>
        <fullName evidence="2">MurNAc-LAA domain-containing protein</fullName>
    </recommendedName>
</protein>
<dbReference type="Pfam" id="PF01520">
    <property type="entry name" value="Amidase_3"/>
    <property type="match status" value="1"/>
</dbReference>
<feature type="domain" description="MurNAc-LAA" evidence="2">
    <location>
        <begin position="129"/>
        <end position="250"/>
    </location>
</feature>
<comment type="caution">
    <text evidence="3">The sequence shown here is derived from an EMBL/GenBank/DDBJ whole genome shotgun (WGS) entry which is preliminary data.</text>
</comment>
<dbReference type="EMBL" id="MGEK01000023">
    <property type="protein sequence ID" value="OGL82130.1"/>
    <property type="molecule type" value="Genomic_DNA"/>
</dbReference>
<name>A0A1F7UV23_9BACT</name>
<dbReference type="GO" id="GO:0009253">
    <property type="term" value="P:peptidoglycan catabolic process"/>
    <property type="evidence" value="ECO:0007669"/>
    <property type="project" value="InterPro"/>
</dbReference>
<organism evidence="3 4">
    <name type="scientific">Candidatus Uhrbacteria bacterium RIFCSPLOWO2_01_FULL_47_25</name>
    <dbReference type="NCBI Taxonomy" id="1802402"/>
    <lineage>
        <taxon>Bacteria</taxon>
        <taxon>Candidatus Uhriibacteriota</taxon>
    </lineage>
</organism>
<keyword evidence="1" id="KW-0378">Hydrolase</keyword>
<evidence type="ECO:0000256" key="1">
    <source>
        <dbReference type="ARBA" id="ARBA00022801"/>
    </source>
</evidence>
<accession>A0A1F7UV23</accession>
<dbReference type="GO" id="GO:0030288">
    <property type="term" value="C:outer membrane-bounded periplasmic space"/>
    <property type="evidence" value="ECO:0007669"/>
    <property type="project" value="TreeGrafter"/>
</dbReference>
<dbReference type="AlphaFoldDB" id="A0A1F7UV23"/>
<evidence type="ECO:0000259" key="2">
    <source>
        <dbReference type="SMART" id="SM00646"/>
    </source>
</evidence>
<dbReference type="Gene3D" id="3.40.630.40">
    <property type="entry name" value="Zn-dependent exopeptidases"/>
    <property type="match status" value="1"/>
</dbReference>
<evidence type="ECO:0000313" key="4">
    <source>
        <dbReference type="Proteomes" id="UP000176846"/>
    </source>
</evidence>
<dbReference type="PANTHER" id="PTHR30404">
    <property type="entry name" value="N-ACETYLMURAMOYL-L-ALANINE AMIDASE"/>
    <property type="match status" value="1"/>
</dbReference>
<dbReference type="InterPro" id="IPR050695">
    <property type="entry name" value="N-acetylmuramoyl_amidase_3"/>
</dbReference>
<reference evidence="3 4" key="1">
    <citation type="journal article" date="2016" name="Nat. Commun.">
        <title>Thousands of microbial genomes shed light on interconnected biogeochemical processes in an aquifer system.</title>
        <authorList>
            <person name="Anantharaman K."/>
            <person name="Brown C.T."/>
            <person name="Hug L.A."/>
            <person name="Sharon I."/>
            <person name="Castelle C.J."/>
            <person name="Probst A.J."/>
            <person name="Thomas B.C."/>
            <person name="Singh A."/>
            <person name="Wilkins M.J."/>
            <person name="Karaoz U."/>
            <person name="Brodie E.L."/>
            <person name="Williams K.H."/>
            <person name="Hubbard S.S."/>
            <person name="Banfield J.F."/>
        </authorList>
    </citation>
    <scope>NUCLEOTIDE SEQUENCE [LARGE SCALE GENOMIC DNA]</scope>
</reference>
<dbReference type="Proteomes" id="UP000176846">
    <property type="component" value="Unassembled WGS sequence"/>
</dbReference>
<dbReference type="SMART" id="SM00646">
    <property type="entry name" value="Ami_3"/>
    <property type="match status" value="1"/>
</dbReference>
<proteinExistence type="predicted"/>
<dbReference type="InterPro" id="IPR002508">
    <property type="entry name" value="MurNAc-LAA_cat"/>
</dbReference>